<feature type="domain" description="DJ-1/PfpI" evidence="1">
    <location>
        <begin position="144"/>
        <end position="305"/>
    </location>
</feature>
<dbReference type="GO" id="GO:1903189">
    <property type="term" value="P:glyoxal metabolic process"/>
    <property type="evidence" value="ECO:0007669"/>
    <property type="project" value="TreeGrafter"/>
</dbReference>
<dbReference type="Proteomes" id="UP001160483">
    <property type="component" value="Unassembled WGS sequence"/>
</dbReference>
<reference evidence="2" key="1">
    <citation type="submission" date="2021-11" db="EMBL/GenBank/DDBJ databases">
        <authorList>
            <person name="Islam A."/>
            <person name="Islam S."/>
            <person name="Flora M.S."/>
            <person name="Rahman M."/>
            <person name="Ziaur R.M."/>
            <person name="Epstein J.H."/>
            <person name="Hassan M."/>
            <person name="Klassen M."/>
            <person name="Woodard K."/>
            <person name="Webb A."/>
            <person name="Webby R.J."/>
            <person name="El Zowalaty M.E."/>
        </authorList>
    </citation>
    <scope>NUCLEOTIDE SEQUENCE</scope>
    <source>
        <strain evidence="2">Pbs3</strain>
    </source>
</reference>
<dbReference type="PANTHER" id="PTHR48094:SF12">
    <property type="entry name" value="PARKINSON DISEASE PROTEIN 7 HOMOLOG"/>
    <property type="match status" value="1"/>
</dbReference>
<evidence type="ECO:0000259" key="1">
    <source>
        <dbReference type="Pfam" id="PF01965"/>
    </source>
</evidence>
<gene>
    <name evidence="2" type="ORF">PBS003_LOCUS4830</name>
</gene>
<name>A0AAU9KXS6_9STRA</name>
<protein>
    <recommendedName>
        <fullName evidence="1">DJ-1/PfpI domain-containing protein</fullName>
    </recommendedName>
</protein>
<proteinExistence type="predicted"/>
<dbReference type="EMBL" id="CAKKTJ010000214">
    <property type="protein sequence ID" value="CAH0478118.1"/>
    <property type="molecule type" value="Genomic_DNA"/>
</dbReference>
<dbReference type="AlphaFoldDB" id="A0AAU9KXS6"/>
<organism evidence="2 3">
    <name type="scientific">Peronospora belbahrii</name>
    <dbReference type="NCBI Taxonomy" id="622444"/>
    <lineage>
        <taxon>Eukaryota</taxon>
        <taxon>Sar</taxon>
        <taxon>Stramenopiles</taxon>
        <taxon>Oomycota</taxon>
        <taxon>Peronosporomycetes</taxon>
        <taxon>Peronosporales</taxon>
        <taxon>Peronosporaceae</taxon>
        <taxon>Peronospora</taxon>
    </lineage>
</organism>
<feature type="domain" description="DJ-1/PfpI" evidence="1">
    <location>
        <begin position="27"/>
        <end position="93"/>
    </location>
</feature>
<accession>A0AAU9KXS6</accession>
<comment type="caution">
    <text evidence="2">The sequence shown here is derived from an EMBL/GenBank/DDBJ whole genome shotgun (WGS) entry which is preliminary data.</text>
</comment>
<dbReference type="CDD" id="cd03135">
    <property type="entry name" value="GATase1_DJ-1"/>
    <property type="match status" value="1"/>
</dbReference>
<evidence type="ECO:0000313" key="2">
    <source>
        <dbReference type="EMBL" id="CAH0478118.1"/>
    </source>
</evidence>
<dbReference type="PANTHER" id="PTHR48094">
    <property type="entry name" value="PROTEIN/NUCLEIC ACID DEGLYCASE DJ-1-RELATED"/>
    <property type="match status" value="1"/>
</dbReference>
<dbReference type="SUPFAM" id="SSF52317">
    <property type="entry name" value="Class I glutamine amidotransferase-like"/>
    <property type="match status" value="2"/>
</dbReference>
<dbReference type="GO" id="GO:0005737">
    <property type="term" value="C:cytoplasm"/>
    <property type="evidence" value="ECO:0007669"/>
    <property type="project" value="TreeGrafter"/>
</dbReference>
<dbReference type="InterPro" id="IPR029062">
    <property type="entry name" value="Class_I_gatase-like"/>
</dbReference>
<evidence type="ECO:0000313" key="3">
    <source>
        <dbReference type="Proteomes" id="UP001160483"/>
    </source>
</evidence>
<dbReference type="InterPro" id="IPR002818">
    <property type="entry name" value="DJ-1/PfpI"/>
</dbReference>
<dbReference type="Pfam" id="PF01965">
    <property type="entry name" value="DJ-1_PfpI"/>
    <property type="match status" value="2"/>
</dbReference>
<dbReference type="Gene3D" id="3.40.50.880">
    <property type="match status" value="2"/>
</dbReference>
<dbReference type="InterPro" id="IPR050325">
    <property type="entry name" value="Prot/Nucl_acid_deglycase"/>
</dbReference>
<sequence>MDTLLSLRVAITEIVSPKPTELIPASIGCEEIEVAALCGILARGGVRVTVANVGGELHHVVKLAQGTGVQADKPIEFCVNDAYDVIAVPGGRLVLLNGLEAGSFHLLIKKLSLSANMMAGGTSAYTALEDEDLPVQAIPYVKPQALIVVTDGSDELETLTLSDVFVRGGLHVIIGAVGRVKNNIIVGNYGLHIQADKAIEECSFESFELIVVPGGDGASHLRDSELLIKMLLWQKQAGRWIAASSSAPAVVLNPHGLLNDRATCSRTHEHLMTRMFVDEDVVVDTRCVTSQGAGTVLKFALVLVKLLNGGADCSQSCERTLVFFDVNFVQLSTAPYCECISNTLLRKMNHEIVTQFCTRTSIVQ</sequence>